<sequence length="142" mass="15906">MYSTSKKLEFGSKFEPITGSERDEILECLFPDSVPGSSLSGHEKSTEDSLTRELKSAPPNSLTMRLAKAFCNIHNDYGLKAMAHIWYEVIQELCYRWENGIALPSLGKSHPDCLVVSYIRNYKLIIWNHSSVSSEAGKNGCC</sequence>
<dbReference type="PANTHER" id="PTHR21422:SF9">
    <property type="entry name" value="RAB3 GTPASE-ACTIVATING PROTEIN CATALYTIC SUBUNIT"/>
    <property type="match status" value="1"/>
</dbReference>
<dbReference type="OrthoDB" id="17346at2759"/>
<proteinExistence type="predicted"/>
<dbReference type="InParanoid" id="A0A1X7TXG8"/>
<reference evidence="2" key="1">
    <citation type="submission" date="2017-05" db="UniProtKB">
        <authorList>
            <consortium name="EnsemblMetazoa"/>
        </authorList>
    </citation>
    <scope>IDENTIFICATION</scope>
</reference>
<feature type="region of interest" description="Disordered" evidence="1">
    <location>
        <begin position="33"/>
        <end position="57"/>
    </location>
</feature>
<protein>
    <recommendedName>
        <fullName evidence="3">Rab3 GTPase-activating protein catalytic subunit</fullName>
    </recommendedName>
</protein>
<dbReference type="InterPro" id="IPR045700">
    <property type="entry name" value="Rab3GAP1"/>
</dbReference>
<feature type="compositionally biased region" description="Basic and acidic residues" evidence="1">
    <location>
        <begin position="41"/>
        <end position="55"/>
    </location>
</feature>
<name>A0A1X7TXG8_AMPQE</name>
<evidence type="ECO:0000256" key="1">
    <source>
        <dbReference type="SAM" id="MobiDB-lite"/>
    </source>
</evidence>
<organism evidence="2">
    <name type="scientific">Amphimedon queenslandica</name>
    <name type="common">Sponge</name>
    <dbReference type="NCBI Taxonomy" id="400682"/>
    <lineage>
        <taxon>Eukaryota</taxon>
        <taxon>Metazoa</taxon>
        <taxon>Porifera</taxon>
        <taxon>Demospongiae</taxon>
        <taxon>Heteroscleromorpha</taxon>
        <taxon>Haplosclerida</taxon>
        <taxon>Niphatidae</taxon>
        <taxon>Amphimedon</taxon>
    </lineage>
</organism>
<dbReference type="STRING" id="400682.A0A1X7TXG8"/>
<evidence type="ECO:0000313" key="2">
    <source>
        <dbReference type="EnsemblMetazoa" id="Aqu2.1.19939_001"/>
    </source>
</evidence>
<dbReference type="GO" id="GO:0005096">
    <property type="term" value="F:GTPase activator activity"/>
    <property type="evidence" value="ECO:0007669"/>
    <property type="project" value="InterPro"/>
</dbReference>
<evidence type="ECO:0008006" key="3">
    <source>
        <dbReference type="Google" id="ProtNLM"/>
    </source>
</evidence>
<dbReference type="PANTHER" id="PTHR21422">
    <property type="entry name" value="RAB3 GTPASE-ACTIVATING PROTEIN CATALYTIC SUBUNIT"/>
    <property type="match status" value="1"/>
</dbReference>
<dbReference type="EnsemblMetazoa" id="Aqu2.1.19939_001">
    <property type="protein sequence ID" value="Aqu2.1.19939_001"/>
    <property type="gene ID" value="Aqu2.1.19939"/>
</dbReference>
<accession>A0A1X7TXG8</accession>
<dbReference type="AlphaFoldDB" id="A0A1X7TXG8"/>